<dbReference type="AlphaFoldDB" id="A0AAV2MFY6"/>
<sequence length="73" mass="7761">MCSPPGCPSSFSPCVSALEAAFPAQTRRALATLTALPAHRLSCSFPRTNCSPNNRKKHPKHAVYLSTPRGIPG</sequence>
<evidence type="ECO:0000313" key="3">
    <source>
        <dbReference type="Proteomes" id="UP001497482"/>
    </source>
</evidence>
<dbReference type="Proteomes" id="UP001497482">
    <property type="component" value="Chromosome 7"/>
</dbReference>
<feature type="region of interest" description="Disordered" evidence="1">
    <location>
        <begin position="52"/>
        <end position="73"/>
    </location>
</feature>
<gene>
    <name evidence="2" type="ORF">KC01_LOCUS38480</name>
</gene>
<evidence type="ECO:0000313" key="2">
    <source>
        <dbReference type="EMBL" id="CAL1612125.1"/>
    </source>
</evidence>
<name>A0AAV2MFY6_KNICA</name>
<proteinExistence type="predicted"/>
<accession>A0AAV2MFY6</accession>
<organism evidence="2 3">
    <name type="scientific">Knipowitschia caucasica</name>
    <name type="common">Caucasian dwarf goby</name>
    <name type="synonym">Pomatoschistus caucasicus</name>
    <dbReference type="NCBI Taxonomy" id="637954"/>
    <lineage>
        <taxon>Eukaryota</taxon>
        <taxon>Metazoa</taxon>
        <taxon>Chordata</taxon>
        <taxon>Craniata</taxon>
        <taxon>Vertebrata</taxon>
        <taxon>Euteleostomi</taxon>
        <taxon>Actinopterygii</taxon>
        <taxon>Neopterygii</taxon>
        <taxon>Teleostei</taxon>
        <taxon>Neoteleostei</taxon>
        <taxon>Acanthomorphata</taxon>
        <taxon>Gobiaria</taxon>
        <taxon>Gobiiformes</taxon>
        <taxon>Gobioidei</taxon>
        <taxon>Gobiidae</taxon>
        <taxon>Gobiinae</taxon>
        <taxon>Knipowitschia</taxon>
    </lineage>
</organism>
<evidence type="ECO:0000256" key="1">
    <source>
        <dbReference type="SAM" id="MobiDB-lite"/>
    </source>
</evidence>
<protein>
    <submittedName>
        <fullName evidence="2">Uncharacterized protein</fullName>
    </submittedName>
</protein>
<dbReference type="EMBL" id="OZ035829">
    <property type="protein sequence ID" value="CAL1612125.1"/>
    <property type="molecule type" value="Genomic_DNA"/>
</dbReference>
<keyword evidence="3" id="KW-1185">Reference proteome</keyword>
<reference evidence="2 3" key="1">
    <citation type="submission" date="2024-04" db="EMBL/GenBank/DDBJ databases">
        <authorList>
            <person name="Waldvogel A.-M."/>
            <person name="Schoenle A."/>
        </authorList>
    </citation>
    <scope>NUCLEOTIDE SEQUENCE [LARGE SCALE GENOMIC DNA]</scope>
</reference>